<dbReference type="Pfam" id="PF20720">
    <property type="entry name" value="nSTAND3"/>
    <property type="match status" value="1"/>
</dbReference>
<dbReference type="PROSITE" id="PS50088">
    <property type="entry name" value="ANK_REPEAT"/>
    <property type="match status" value="4"/>
</dbReference>
<feature type="coiled-coil region" evidence="4">
    <location>
        <begin position="17"/>
        <end position="58"/>
    </location>
</feature>
<evidence type="ECO:0000256" key="3">
    <source>
        <dbReference type="PROSITE-ProRule" id="PRU00023"/>
    </source>
</evidence>
<feature type="repeat" description="ANK" evidence="3">
    <location>
        <begin position="561"/>
        <end position="593"/>
    </location>
</feature>
<dbReference type="InterPro" id="IPR002110">
    <property type="entry name" value="Ankyrin_rpt"/>
</dbReference>
<dbReference type="InterPro" id="IPR027417">
    <property type="entry name" value="P-loop_NTPase"/>
</dbReference>
<evidence type="ECO:0000256" key="1">
    <source>
        <dbReference type="ARBA" id="ARBA00022737"/>
    </source>
</evidence>
<evidence type="ECO:0000256" key="4">
    <source>
        <dbReference type="SAM" id="Coils"/>
    </source>
</evidence>
<evidence type="ECO:0000313" key="6">
    <source>
        <dbReference type="EMBL" id="CAC5408074.1"/>
    </source>
</evidence>
<reference evidence="6 7" key="1">
    <citation type="submission" date="2020-06" db="EMBL/GenBank/DDBJ databases">
        <authorList>
            <person name="Li R."/>
            <person name="Bekaert M."/>
        </authorList>
    </citation>
    <scope>NUCLEOTIDE SEQUENCE [LARGE SCALE GENOMIC DNA]</scope>
    <source>
        <strain evidence="7">wild</strain>
    </source>
</reference>
<evidence type="ECO:0000259" key="5">
    <source>
        <dbReference type="Pfam" id="PF20720"/>
    </source>
</evidence>
<accession>A0A6J8DLN9</accession>
<keyword evidence="2 3" id="KW-0040">ANK repeat</keyword>
<dbReference type="PROSITE" id="PS50297">
    <property type="entry name" value="ANK_REP_REGION"/>
    <property type="match status" value="4"/>
</dbReference>
<dbReference type="PANTHER" id="PTHR24171">
    <property type="entry name" value="ANKYRIN REPEAT DOMAIN-CONTAINING PROTEIN 39-RELATED"/>
    <property type="match status" value="1"/>
</dbReference>
<dbReference type="AlphaFoldDB" id="A0A6J8DLN9"/>
<evidence type="ECO:0000313" key="7">
    <source>
        <dbReference type="Proteomes" id="UP000507470"/>
    </source>
</evidence>
<organism evidence="6 7">
    <name type="scientific">Mytilus coruscus</name>
    <name type="common">Sea mussel</name>
    <dbReference type="NCBI Taxonomy" id="42192"/>
    <lineage>
        <taxon>Eukaryota</taxon>
        <taxon>Metazoa</taxon>
        <taxon>Spiralia</taxon>
        <taxon>Lophotrochozoa</taxon>
        <taxon>Mollusca</taxon>
        <taxon>Bivalvia</taxon>
        <taxon>Autobranchia</taxon>
        <taxon>Pteriomorphia</taxon>
        <taxon>Mytilida</taxon>
        <taxon>Mytiloidea</taxon>
        <taxon>Mytilidae</taxon>
        <taxon>Mytilinae</taxon>
        <taxon>Mytilus</taxon>
    </lineage>
</organism>
<feature type="repeat" description="ANK" evidence="3">
    <location>
        <begin position="594"/>
        <end position="626"/>
    </location>
</feature>
<dbReference type="SMART" id="SM00248">
    <property type="entry name" value="ANK"/>
    <property type="match status" value="5"/>
</dbReference>
<dbReference type="InterPro" id="IPR049050">
    <property type="entry name" value="nSTAND3"/>
</dbReference>
<dbReference type="OrthoDB" id="6128825at2759"/>
<dbReference type="Gene3D" id="1.25.40.20">
    <property type="entry name" value="Ankyrin repeat-containing domain"/>
    <property type="match status" value="2"/>
</dbReference>
<evidence type="ECO:0000256" key="2">
    <source>
        <dbReference type="ARBA" id="ARBA00023043"/>
    </source>
</evidence>
<dbReference type="Proteomes" id="UP000507470">
    <property type="component" value="Unassembled WGS sequence"/>
</dbReference>
<proteinExistence type="predicted"/>
<keyword evidence="1" id="KW-0677">Repeat</keyword>
<feature type="repeat" description="ANK" evidence="3">
    <location>
        <begin position="627"/>
        <end position="659"/>
    </location>
</feature>
<dbReference type="SUPFAM" id="SSF48403">
    <property type="entry name" value="Ankyrin repeat"/>
    <property type="match status" value="1"/>
</dbReference>
<dbReference type="Pfam" id="PF12796">
    <property type="entry name" value="Ank_2"/>
    <property type="match status" value="2"/>
</dbReference>
<dbReference type="EMBL" id="CACVKT020007503">
    <property type="protein sequence ID" value="CAC5408074.1"/>
    <property type="molecule type" value="Genomic_DNA"/>
</dbReference>
<keyword evidence="4" id="KW-0175">Coiled coil</keyword>
<feature type="domain" description="Novel STAND NTPase 3" evidence="5">
    <location>
        <begin position="128"/>
        <end position="280"/>
    </location>
</feature>
<feature type="repeat" description="ANK" evidence="3">
    <location>
        <begin position="660"/>
        <end position="692"/>
    </location>
</feature>
<gene>
    <name evidence="6" type="ORF">MCOR_41490</name>
</gene>
<keyword evidence="7" id="KW-1185">Reference proteome</keyword>
<sequence>MTQECDHLKTKPLGQTNQEIMKDIKRANDEIKGLMQSARRLEHLYIDLRKSNEILQENHKKVKKHHELLIEQHTKVRKSNELLQEDHRKVTKEMEIKMISEQDTVPWNIRARNKEMFKTWKDNDDKMFIKTRAAEHVLKCIKENSCVTITASSGVGKTATLRHVALQMVKEGYDVLVVTEPCDIVKYNNPNKKTLFVFDDLCGNFSVDLSDIKRWDPVMKNIKMILEKKKKKMLAACRLQVYQDEKFKSLSVFKSCVSNLLSENICLTKTEKQSLAELYLKSKALEITGYYNLYDCFPLLCKLYHDHPKLNITDFFQNPFTVYEAEVHKFFEKGHHAKYCALALCVIFNNKLKEEILTDEVNEETRTIIENTCEACRLDRGTSRLVLQDELDSLTHTFIKKEQNMYKILHDKIFDFLAKIYGTKIIDCLIQNADSGLIKERFLLERKDDMDQFITIIPQKYHHLYIQRMVDDWSKGKLQDVFSNINMKIPHFRQKYLFYLNTLDMSYQRQLANICDDNDDNNNLYYVHYDTAILHCCDIGDISLVQWCCNQGVNVNRCSYYGGSSVIIACKYGHKEIVKMLLDRGADYNKCDYHDESPVMKACEHGHTEIVKMLLDIGADYNKCDDDGQSPVMKACKHGHTEIVKMLLDIGADYNECDDDGQSPVMKACEHGHTEIVKMLLDRGADYNKCDYGVSHL</sequence>
<dbReference type="InterPro" id="IPR036770">
    <property type="entry name" value="Ankyrin_rpt-contain_sf"/>
</dbReference>
<name>A0A6J8DLN9_MYTCO</name>
<dbReference type="SUPFAM" id="SSF52540">
    <property type="entry name" value="P-loop containing nucleoside triphosphate hydrolases"/>
    <property type="match status" value="1"/>
</dbReference>
<protein>
    <recommendedName>
        <fullName evidence="5">Novel STAND NTPase 3 domain-containing protein</fullName>
    </recommendedName>
</protein>